<protein>
    <recommendedName>
        <fullName evidence="6">DUF2325 domain-containing protein</fullName>
    </recommendedName>
</protein>
<dbReference type="InterPro" id="IPR016772">
    <property type="entry name" value="UCP020408"/>
</dbReference>
<dbReference type="Pfam" id="PF10087">
    <property type="entry name" value="DUF2325"/>
    <property type="match status" value="1"/>
</dbReference>
<dbReference type="RefSeq" id="WP_200235321.1">
    <property type="nucleotide sequence ID" value="NZ_NRRV01000012.1"/>
</dbReference>
<accession>A0ABS1CEW4</accession>
<evidence type="ECO:0000256" key="3">
    <source>
        <dbReference type="SAM" id="MobiDB-lite"/>
    </source>
</evidence>
<reference evidence="4 5" key="1">
    <citation type="journal article" date="2020" name="Microorganisms">
        <title>Osmotic Adaptation and Compatible Solute Biosynthesis of Phototrophic Bacteria as Revealed from Genome Analyses.</title>
        <authorList>
            <person name="Imhoff J.F."/>
            <person name="Rahn T."/>
            <person name="Kunzel S."/>
            <person name="Keller A."/>
            <person name="Neulinger S.C."/>
        </authorList>
    </citation>
    <scope>NUCLEOTIDE SEQUENCE [LARGE SCALE GENOMIC DNA]</scope>
    <source>
        <strain evidence="4 5">DSM 6210</strain>
    </source>
</reference>
<evidence type="ECO:0000256" key="2">
    <source>
        <dbReference type="SAM" id="Coils"/>
    </source>
</evidence>
<feature type="coiled-coil region" evidence="2">
    <location>
        <begin position="253"/>
        <end position="280"/>
    </location>
</feature>
<feature type="coiled-coil region" evidence="2">
    <location>
        <begin position="188"/>
        <end position="226"/>
    </location>
</feature>
<sequence>MCETARNGALPLHGSDPQAAATLHVPTSLQQAPAEPASSRKAGGGRPRLWDLPHKYHCPVIGTCLHVDELRRLGKKSGCMPTHELSDFEVHVSFVAAAESRNALSQAVQRTLERRYTAVVKRFARARAPADLEHLWREALANGEVQGAFWAVMSHPHAPPELRTRAYEDVHMLSHQIGAGLNADLKALAETRETLARVRRESAAAAARAERALAEKDARLAQAGQQLADLAGVETALEAARGRLAALESGAELKALRARVDAQDQEIAMLRQRAREHAAQVTGLERLLAGSEQRGSETAAELAEREASLRALVERCNGELVRHDGGLEDNRSRLESLLASADAVICPLDCVSHDASLRTKRFCKRYGTPCVMLKRSGVGAFALALSQLTAAARVPGQSEASARLIQA</sequence>
<keyword evidence="5" id="KW-1185">Reference proteome</keyword>
<dbReference type="Proteomes" id="UP000748752">
    <property type="component" value="Unassembled WGS sequence"/>
</dbReference>
<organism evidence="4 5">
    <name type="scientific">Thiohalocapsa halophila</name>
    <dbReference type="NCBI Taxonomy" id="69359"/>
    <lineage>
        <taxon>Bacteria</taxon>
        <taxon>Pseudomonadati</taxon>
        <taxon>Pseudomonadota</taxon>
        <taxon>Gammaproteobacteria</taxon>
        <taxon>Chromatiales</taxon>
        <taxon>Chromatiaceae</taxon>
        <taxon>Thiohalocapsa</taxon>
    </lineage>
</organism>
<name>A0ABS1CEW4_9GAMM</name>
<keyword evidence="2" id="KW-0175">Coiled coil</keyword>
<dbReference type="EMBL" id="NRRV01000012">
    <property type="protein sequence ID" value="MBK1630452.1"/>
    <property type="molecule type" value="Genomic_DNA"/>
</dbReference>
<evidence type="ECO:0000256" key="1">
    <source>
        <dbReference type="ARBA" id="ARBA00007189"/>
    </source>
</evidence>
<feature type="region of interest" description="Disordered" evidence="3">
    <location>
        <begin position="25"/>
        <end position="46"/>
    </location>
</feature>
<gene>
    <name evidence="4" type="ORF">CKO31_06775</name>
</gene>
<dbReference type="Gene3D" id="1.10.287.1490">
    <property type="match status" value="1"/>
</dbReference>
<comment type="similarity">
    <text evidence="1">Belongs to the UPF0751 family.</text>
</comment>
<evidence type="ECO:0000313" key="5">
    <source>
        <dbReference type="Proteomes" id="UP000748752"/>
    </source>
</evidence>
<evidence type="ECO:0000313" key="4">
    <source>
        <dbReference type="EMBL" id="MBK1630452.1"/>
    </source>
</evidence>
<proteinExistence type="inferred from homology"/>
<evidence type="ECO:0008006" key="6">
    <source>
        <dbReference type="Google" id="ProtNLM"/>
    </source>
</evidence>
<comment type="caution">
    <text evidence="4">The sequence shown here is derived from an EMBL/GenBank/DDBJ whole genome shotgun (WGS) entry which is preliminary data.</text>
</comment>